<dbReference type="Proteomes" id="UP000246569">
    <property type="component" value="Unassembled WGS sequence"/>
</dbReference>
<proteinExistence type="predicted"/>
<evidence type="ECO:0000313" key="3">
    <source>
        <dbReference type="Proteomes" id="UP000246569"/>
    </source>
</evidence>
<keyword evidence="3" id="KW-1185">Reference proteome</keyword>
<dbReference type="AlphaFoldDB" id="A0A317MU35"/>
<feature type="region of interest" description="Disordered" evidence="1">
    <location>
        <begin position="262"/>
        <end position="284"/>
    </location>
</feature>
<evidence type="ECO:0000313" key="2">
    <source>
        <dbReference type="EMBL" id="PWV61198.1"/>
    </source>
</evidence>
<reference evidence="2 3" key="1">
    <citation type="submission" date="2018-05" db="EMBL/GenBank/DDBJ databases">
        <title>Genomic Encyclopedia of Type Strains, Phase IV (KMG-IV): sequencing the most valuable type-strain genomes for metagenomic binning, comparative biology and taxonomic classification.</title>
        <authorList>
            <person name="Goeker M."/>
        </authorList>
    </citation>
    <scope>NUCLEOTIDE SEQUENCE [LARGE SCALE GENOMIC DNA]</scope>
    <source>
        <strain evidence="2 3">DSM 23606</strain>
    </source>
</reference>
<protein>
    <submittedName>
        <fullName evidence="2">Phage protein D</fullName>
    </submittedName>
</protein>
<evidence type="ECO:0000256" key="1">
    <source>
        <dbReference type="SAM" id="MobiDB-lite"/>
    </source>
</evidence>
<organism evidence="2 3">
    <name type="scientific">Plasticicumulans acidivorans</name>
    <dbReference type="NCBI Taxonomy" id="886464"/>
    <lineage>
        <taxon>Bacteria</taxon>
        <taxon>Pseudomonadati</taxon>
        <taxon>Pseudomonadota</taxon>
        <taxon>Gammaproteobacteria</taxon>
        <taxon>Candidatus Competibacteraceae</taxon>
        <taxon>Plasticicumulans</taxon>
    </lineage>
</organism>
<gene>
    <name evidence="2" type="ORF">C7443_106212</name>
</gene>
<feature type="compositionally biased region" description="Basic and acidic residues" evidence="1">
    <location>
        <begin position="269"/>
        <end position="284"/>
    </location>
</feature>
<accession>A0A317MU35</accession>
<dbReference type="OrthoDB" id="262740at2"/>
<comment type="caution">
    <text evidence="2">The sequence shown here is derived from an EMBL/GenBank/DDBJ whole genome shotgun (WGS) entry which is preliminary data.</text>
</comment>
<sequence>MPAAAFRLYFGERPATAEELARVDEITVEQEADMAWEARIRMTLCTAPDGRWQHRPDQLAAPFSRVRIELQLGSAGFVALIDGPVAAFEHALDSLPGRSSATLVVRDDSVLMNRSEAVETFENRSDEAIARELFGRFAFIASTRIEAAGSARAAVVRRGSEIAFLRRLARAHGRHAYVLPGSTRGQSVGCFLPDPSRSDGLPPLVLLGSGRNLTELELHEDSEAPGSSSGRTLHIVDGQIQSAQSGPRDLTLLRPLPPLAGASGASRLLRPEDDDRDDPGERTIGDARQSAWAYRASGKLVAGCYAGVLAPYRRVPVEAGDLPLSGEWLIAKVTHHITPSVYTQQFEALADSLNEPGAPAPDGGAGGLSVSLSASLSIF</sequence>
<dbReference type="SUPFAM" id="SSF69279">
    <property type="entry name" value="Phage tail proteins"/>
    <property type="match status" value="1"/>
</dbReference>
<dbReference type="EMBL" id="QGTJ01000006">
    <property type="protein sequence ID" value="PWV61198.1"/>
    <property type="molecule type" value="Genomic_DNA"/>
</dbReference>
<name>A0A317MU35_9GAMM</name>
<dbReference type="RefSeq" id="WP_110018870.1">
    <property type="nucleotide sequence ID" value="NZ_QGTJ01000006.1"/>
</dbReference>